<sequence>MADAPVTPKMTNIVHHTDNEGKKHCFWTAVKDGMAFDFVSDDVIDPAYRGVEQWCRAKDTQPEVRQRILGVMSSVDQMVAVRNNLGKDFQFDWGESKKGTIHGYLQRLRDGQVTELVMTYKIMRR</sequence>
<gene>
    <name evidence="1" type="ORF">N0V91_002273</name>
</gene>
<keyword evidence="2" id="KW-1185">Reference proteome</keyword>
<comment type="caution">
    <text evidence="1">The sequence shown here is derived from an EMBL/GenBank/DDBJ whole genome shotgun (WGS) entry which is preliminary data.</text>
</comment>
<evidence type="ECO:0000313" key="1">
    <source>
        <dbReference type="EMBL" id="KAJ4409799.1"/>
    </source>
</evidence>
<organism evidence="1 2">
    <name type="scientific">Didymella pomorum</name>
    <dbReference type="NCBI Taxonomy" id="749634"/>
    <lineage>
        <taxon>Eukaryota</taxon>
        <taxon>Fungi</taxon>
        <taxon>Dikarya</taxon>
        <taxon>Ascomycota</taxon>
        <taxon>Pezizomycotina</taxon>
        <taxon>Dothideomycetes</taxon>
        <taxon>Pleosporomycetidae</taxon>
        <taxon>Pleosporales</taxon>
        <taxon>Pleosporineae</taxon>
        <taxon>Didymellaceae</taxon>
        <taxon>Didymella</taxon>
    </lineage>
</organism>
<accession>A0A9W9DBD0</accession>
<dbReference type="OrthoDB" id="10469194at2759"/>
<protein>
    <submittedName>
        <fullName evidence="1">Uncharacterized protein</fullName>
    </submittedName>
</protein>
<reference evidence="1" key="1">
    <citation type="submission" date="2022-10" db="EMBL/GenBank/DDBJ databases">
        <title>Tapping the CABI collections for fungal endophytes: first genome assemblies for Collariella, Neodidymelliopsis, Ascochyta clinopodiicola, Didymella pomorum, Didymosphaeria variabile, Neocosmospora piperis and Neocucurbitaria cava.</title>
        <authorList>
            <person name="Hill R."/>
        </authorList>
    </citation>
    <scope>NUCLEOTIDE SEQUENCE</scope>
    <source>
        <strain evidence="1">IMI 355091</strain>
    </source>
</reference>
<evidence type="ECO:0000313" key="2">
    <source>
        <dbReference type="Proteomes" id="UP001140510"/>
    </source>
</evidence>
<dbReference type="AlphaFoldDB" id="A0A9W9DBD0"/>
<proteinExistence type="predicted"/>
<dbReference type="EMBL" id="JAPEVA010000010">
    <property type="protein sequence ID" value="KAJ4409799.1"/>
    <property type="molecule type" value="Genomic_DNA"/>
</dbReference>
<name>A0A9W9DBD0_9PLEO</name>
<dbReference type="Proteomes" id="UP001140510">
    <property type="component" value="Unassembled WGS sequence"/>
</dbReference>